<gene>
    <name evidence="8" type="ORF">FUA24_22885</name>
</gene>
<keyword evidence="9" id="KW-1185">Reference proteome</keyword>
<proteinExistence type="inferred from homology"/>
<comment type="cofactor">
    <cofactor evidence="1">
        <name>FAD</name>
        <dbReference type="ChEBI" id="CHEBI:57692"/>
    </cofactor>
</comment>
<dbReference type="Gene3D" id="3.50.50.60">
    <property type="entry name" value="FAD/NAD(P)-binding domain"/>
    <property type="match status" value="2"/>
</dbReference>
<dbReference type="SUPFAM" id="SSF52821">
    <property type="entry name" value="Rhodanese/Cell cycle control phosphatase"/>
    <property type="match status" value="1"/>
</dbReference>
<dbReference type="Proteomes" id="UP000323930">
    <property type="component" value="Unassembled WGS sequence"/>
</dbReference>
<evidence type="ECO:0000256" key="2">
    <source>
        <dbReference type="ARBA" id="ARBA00009130"/>
    </source>
</evidence>
<dbReference type="Gene3D" id="3.40.250.10">
    <property type="entry name" value="Rhodanese-like domain"/>
    <property type="match status" value="1"/>
</dbReference>
<protein>
    <recommendedName>
        <fullName evidence="7">Rhodanese domain-containing protein</fullName>
    </recommendedName>
</protein>
<evidence type="ECO:0000256" key="6">
    <source>
        <dbReference type="ARBA" id="ARBA00023284"/>
    </source>
</evidence>
<dbReference type="SUPFAM" id="SSF51905">
    <property type="entry name" value="FAD/NAD(P)-binding domain"/>
    <property type="match status" value="1"/>
</dbReference>
<dbReference type="RefSeq" id="WP_148545554.1">
    <property type="nucleotide sequence ID" value="NZ_VSDQ01000729.1"/>
</dbReference>
<dbReference type="OrthoDB" id="9792592at2"/>
<dbReference type="PANTHER" id="PTHR43429">
    <property type="entry name" value="PYRIDINE NUCLEOTIDE-DISULFIDE OXIDOREDUCTASE DOMAIN-CONTAINING"/>
    <property type="match status" value="1"/>
</dbReference>
<accession>A0A5D0HFQ8</accession>
<name>A0A5D0HFQ8_9FLAO</name>
<evidence type="ECO:0000256" key="4">
    <source>
        <dbReference type="ARBA" id="ARBA00022827"/>
    </source>
</evidence>
<dbReference type="PROSITE" id="PS50206">
    <property type="entry name" value="RHODANESE_3"/>
    <property type="match status" value="1"/>
</dbReference>
<dbReference type="InterPro" id="IPR016156">
    <property type="entry name" value="FAD/NAD-linked_Rdtase_dimer_sf"/>
</dbReference>
<evidence type="ECO:0000259" key="7">
    <source>
        <dbReference type="PROSITE" id="PS50206"/>
    </source>
</evidence>
<evidence type="ECO:0000256" key="3">
    <source>
        <dbReference type="ARBA" id="ARBA00022630"/>
    </source>
</evidence>
<comment type="caution">
    <text evidence="8">The sequence shown here is derived from an EMBL/GenBank/DDBJ whole genome shotgun (WGS) entry which is preliminary data.</text>
</comment>
<dbReference type="InterPro" id="IPR023753">
    <property type="entry name" value="FAD/NAD-binding_dom"/>
</dbReference>
<evidence type="ECO:0000256" key="5">
    <source>
        <dbReference type="ARBA" id="ARBA00023002"/>
    </source>
</evidence>
<dbReference type="Pfam" id="PF02852">
    <property type="entry name" value="Pyr_redox_dim"/>
    <property type="match status" value="1"/>
</dbReference>
<dbReference type="SUPFAM" id="SSF55424">
    <property type="entry name" value="FAD/NAD-linked reductases, dimerisation (C-terminal) domain"/>
    <property type="match status" value="1"/>
</dbReference>
<dbReference type="PANTHER" id="PTHR43429:SF1">
    <property type="entry name" value="NAD(P)H SULFUR OXIDOREDUCTASE (COA-DEPENDENT)"/>
    <property type="match status" value="1"/>
</dbReference>
<evidence type="ECO:0000256" key="1">
    <source>
        <dbReference type="ARBA" id="ARBA00001974"/>
    </source>
</evidence>
<dbReference type="SMART" id="SM00450">
    <property type="entry name" value="RHOD"/>
    <property type="match status" value="1"/>
</dbReference>
<dbReference type="Pfam" id="PF00581">
    <property type="entry name" value="Rhodanese"/>
    <property type="match status" value="1"/>
</dbReference>
<dbReference type="InterPro" id="IPR036873">
    <property type="entry name" value="Rhodanese-like_dom_sf"/>
</dbReference>
<dbReference type="InterPro" id="IPR001763">
    <property type="entry name" value="Rhodanese-like_dom"/>
</dbReference>
<organism evidence="8 9">
    <name type="scientific">Seonamhaeicola marinus</name>
    <dbReference type="NCBI Taxonomy" id="1912246"/>
    <lineage>
        <taxon>Bacteria</taxon>
        <taxon>Pseudomonadati</taxon>
        <taxon>Bacteroidota</taxon>
        <taxon>Flavobacteriia</taxon>
        <taxon>Flavobacteriales</taxon>
        <taxon>Flavobacteriaceae</taxon>
    </lineage>
</organism>
<evidence type="ECO:0000313" key="8">
    <source>
        <dbReference type="EMBL" id="TYA70131.1"/>
    </source>
</evidence>
<dbReference type="InterPro" id="IPR036188">
    <property type="entry name" value="FAD/NAD-bd_sf"/>
</dbReference>
<keyword evidence="4" id="KW-0274">FAD</keyword>
<dbReference type="EMBL" id="VSDQ01000729">
    <property type="protein sequence ID" value="TYA70131.1"/>
    <property type="molecule type" value="Genomic_DNA"/>
</dbReference>
<feature type="domain" description="Rhodanese" evidence="7">
    <location>
        <begin position="464"/>
        <end position="553"/>
    </location>
</feature>
<reference evidence="8 9" key="1">
    <citation type="submission" date="2019-08" db="EMBL/GenBank/DDBJ databases">
        <title>Seonamhaeicola sediminis sp. nov., isolated from marine sediment.</title>
        <authorList>
            <person name="Cao W.R."/>
        </authorList>
    </citation>
    <scope>NUCLEOTIDE SEQUENCE [LARGE SCALE GENOMIC DNA]</scope>
    <source>
        <strain evidence="8 9">B011</strain>
    </source>
</reference>
<dbReference type="PRINTS" id="PR00368">
    <property type="entry name" value="FADPNR"/>
</dbReference>
<dbReference type="PRINTS" id="PR00411">
    <property type="entry name" value="PNDRDTASEI"/>
</dbReference>
<dbReference type="GO" id="GO:0016491">
    <property type="term" value="F:oxidoreductase activity"/>
    <property type="evidence" value="ECO:0007669"/>
    <property type="project" value="UniProtKB-KW"/>
</dbReference>
<evidence type="ECO:0000313" key="9">
    <source>
        <dbReference type="Proteomes" id="UP000323930"/>
    </source>
</evidence>
<dbReference type="InterPro" id="IPR050260">
    <property type="entry name" value="FAD-bd_OxRdtase"/>
</dbReference>
<keyword evidence="3" id="KW-0285">Flavoprotein</keyword>
<keyword evidence="5" id="KW-0560">Oxidoreductase</keyword>
<comment type="similarity">
    <text evidence="2">Belongs to the class-III pyridine nucleotide-disulfide oxidoreductase family.</text>
</comment>
<sequence length="560" mass="61313">MKKIIVIGGLSAGPSAAAKARRENETAQIILFEKGANISYATCGMPYAFSGVIETRDRLMVVKPQLLKTRFNIDVHLNEEIIRIDAKNKTVYSSITSYPYDILIFATGARSIVPPIENVKLAHNWSTCRSMPDFDKITKEGLTNVSKHITVIGAGLIGVEVAENLRHAGKKVTLVEGSTHVLNMWQKKFGNFAGNILESEGVEVLTNTLVSKFNIDTNGKILSVTTSDGKTILTDFVILSTGIKPNTDLLIEAGAEAIDNGALIVNTAMETSIKDVYAAGDNVSIKNLQTQEYDYFPLGTHSNKGGRTAGANALGRNLTFKGAYKTAIVKVFNFTLARTGMNASTLAQKGLPFKTILSVAGSTPGYYPGKKDLITEIYYNPKTEEIYGAELFGEVGVDKRIDVLSTAIYAKLKITDLAQLDLAYAPPFSPAKDPIVVSGYIAENVLHERSQQISVEDLELLIKSDNNVLLVDARTELEYKKETIPGAINYPLDELRLHIDAIKALNKKVVVFCQKGLRGYLAELIFRNNGIDQVANLAGGFKVWEMYTDSIYKPEEIIEV</sequence>
<keyword evidence="6" id="KW-0676">Redox-active center</keyword>
<dbReference type="InterPro" id="IPR004099">
    <property type="entry name" value="Pyr_nucl-diS_OxRdtase_dimer"/>
</dbReference>
<dbReference type="AlphaFoldDB" id="A0A5D0HFQ8"/>
<dbReference type="Pfam" id="PF07992">
    <property type="entry name" value="Pyr_redox_2"/>
    <property type="match status" value="1"/>
</dbReference>